<dbReference type="Proteomes" id="UP001200034">
    <property type="component" value="Unassembled WGS sequence"/>
</dbReference>
<comment type="caution">
    <text evidence="2">The sequence shown here is derived from an EMBL/GenBank/DDBJ whole genome shotgun (WGS) entry which is preliminary data.</text>
</comment>
<dbReference type="Pfam" id="PF15141">
    <property type="entry name" value="UQCC3"/>
    <property type="match status" value="1"/>
</dbReference>
<dbReference type="EMBL" id="JAJJHW010001127">
    <property type="protein sequence ID" value="KAH8377472.1"/>
    <property type="molecule type" value="Genomic_DNA"/>
</dbReference>
<gene>
    <name evidence="2" type="ORF">KR093_005646</name>
</gene>
<reference evidence="2" key="1">
    <citation type="journal article" date="2021" name="Mol. Ecol. Resour.">
        <title>Phylogenomic analyses of the genus Drosophila reveals genomic signals of climate adaptation.</title>
        <authorList>
            <person name="Li F."/>
            <person name="Rane R.V."/>
            <person name="Luria V."/>
            <person name="Xiong Z."/>
            <person name="Chen J."/>
            <person name="Li Z."/>
            <person name="Catullo R.A."/>
            <person name="Griffin P.C."/>
            <person name="Schiffer M."/>
            <person name="Pearce S."/>
            <person name="Lee S.F."/>
            <person name="McElroy K."/>
            <person name="Stocker A."/>
            <person name="Shirriffs J."/>
            <person name="Cockerell F."/>
            <person name="Coppin C."/>
            <person name="Sgro C.M."/>
            <person name="Karger A."/>
            <person name="Cain J.W."/>
            <person name="Weber J.A."/>
            <person name="Santpere G."/>
            <person name="Kirschner M.W."/>
            <person name="Hoffmann A.A."/>
            <person name="Oakeshott J.G."/>
            <person name="Zhang G."/>
        </authorList>
    </citation>
    <scope>NUCLEOTIDE SEQUENCE</scope>
    <source>
        <strain evidence="2">BGI-SZ-2011g</strain>
    </source>
</reference>
<dbReference type="GO" id="GO:0005739">
    <property type="term" value="C:mitochondrion"/>
    <property type="evidence" value="ECO:0007669"/>
    <property type="project" value="GOC"/>
</dbReference>
<evidence type="ECO:0008006" key="4">
    <source>
        <dbReference type="Google" id="ProtNLM"/>
    </source>
</evidence>
<keyword evidence="1" id="KW-0472">Membrane</keyword>
<accession>A0AAD4K5P2</accession>
<dbReference type="GO" id="GO:0034551">
    <property type="term" value="P:mitochondrial respiratory chain complex III assembly"/>
    <property type="evidence" value="ECO:0007669"/>
    <property type="project" value="InterPro"/>
</dbReference>
<evidence type="ECO:0000313" key="2">
    <source>
        <dbReference type="EMBL" id="KAH8377472.1"/>
    </source>
</evidence>
<sequence length="82" mass="9021">MASNPYVKSVLWLIGFGGMGYGLMMLTEPSAEKIQRIRASASPTQLTVDEQKKALFMEKLKEAATSSTPIYRTAPPDVKKDV</sequence>
<dbReference type="InterPro" id="IPR027896">
    <property type="entry name" value="UQCC3"/>
</dbReference>
<keyword evidence="1" id="KW-0812">Transmembrane</keyword>
<protein>
    <recommendedName>
        <fullName evidence="4">Ubiquinol-cytochrome-c reductase complex assembly factor 3</fullName>
    </recommendedName>
</protein>
<evidence type="ECO:0000313" key="3">
    <source>
        <dbReference type="Proteomes" id="UP001200034"/>
    </source>
</evidence>
<evidence type="ECO:0000256" key="1">
    <source>
        <dbReference type="SAM" id="Phobius"/>
    </source>
</evidence>
<dbReference type="AlphaFoldDB" id="A0AAD4K5P2"/>
<proteinExistence type="predicted"/>
<name>A0AAD4K5P2_9MUSC</name>
<keyword evidence="1" id="KW-1133">Transmembrane helix</keyword>
<organism evidence="2 3">
    <name type="scientific">Drosophila rubida</name>
    <dbReference type="NCBI Taxonomy" id="30044"/>
    <lineage>
        <taxon>Eukaryota</taxon>
        <taxon>Metazoa</taxon>
        <taxon>Ecdysozoa</taxon>
        <taxon>Arthropoda</taxon>
        <taxon>Hexapoda</taxon>
        <taxon>Insecta</taxon>
        <taxon>Pterygota</taxon>
        <taxon>Neoptera</taxon>
        <taxon>Endopterygota</taxon>
        <taxon>Diptera</taxon>
        <taxon>Brachycera</taxon>
        <taxon>Muscomorpha</taxon>
        <taxon>Ephydroidea</taxon>
        <taxon>Drosophilidae</taxon>
        <taxon>Drosophila</taxon>
    </lineage>
</organism>
<feature type="transmembrane region" description="Helical" evidence="1">
    <location>
        <begin position="6"/>
        <end position="26"/>
    </location>
</feature>
<keyword evidence="3" id="KW-1185">Reference proteome</keyword>